<dbReference type="Proteomes" id="UP000008514">
    <property type="component" value="Chromosome"/>
</dbReference>
<protein>
    <submittedName>
        <fullName evidence="2">Uncharacterized protein</fullName>
    </submittedName>
</protein>
<reference evidence="2" key="2">
    <citation type="submission" date="2012-09" db="EMBL/GenBank/DDBJ databases">
        <title>The complete sequence of Psychroflexus torquis an extreme psychrophile from sea-ice that is stimulated by light.</title>
        <authorList>
            <person name="Feng S."/>
            <person name="Powell S.M."/>
            <person name="Bowman J.P."/>
        </authorList>
    </citation>
    <scope>NUCLEOTIDE SEQUENCE [LARGE SCALE GENOMIC DNA]</scope>
    <source>
        <strain evidence="2">ATCC 700755</strain>
    </source>
</reference>
<dbReference type="EMBL" id="CP003879">
    <property type="protein sequence ID" value="AFU69558.1"/>
    <property type="molecule type" value="Genomic_DNA"/>
</dbReference>
<dbReference type="eggNOG" id="ENOG503182B">
    <property type="taxonomic scope" value="Bacteria"/>
</dbReference>
<keyword evidence="3" id="KW-1185">Reference proteome</keyword>
<gene>
    <name evidence="2" type="ordered locus">P700755_002844</name>
</gene>
<dbReference type="AlphaFoldDB" id="K4IIC7"/>
<evidence type="ECO:0000313" key="3">
    <source>
        <dbReference type="Proteomes" id="UP000008514"/>
    </source>
</evidence>
<name>K4IIC7_PSYTT</name>
<dbReference type="RefSeq" id="WP_015025115.1">
    <property type="nucleotide sequence ID" value="NC_018721.1"/>
</dbReference>
<feature type="transmembrane region" description="Helical" evidence="1">
    <location>
        <begin position="170"/>
        <end position="187"/>
    </location>
</feature>
<reference evidence="2" key="1">
    <citation type="submission" date="2006-03" db="EMBL/GenBank/DDBJ databases">
        <authorList>
            <person name="Bowman J."/>
            <person name="Ferriera S."/>
            <person name="Johnson J."/>
            <person name="Kravitz S."/>
            <person name="Halpern A."/>
            <person name="Remington K."/>
            <person name="Beeson K."/>
            <person name="Tran B."/>
            <person name="Rogers Y.-H."/>
            <person name="Friedman R."/>
            <person name="Venter J.C."/>
        </authorList>
    </citation>
    <scope>NUCLEOTIDE SEQUENCE [LARGE SCALE GENOMIC DNA]</scope>
    <source>
        <strain evidence="2">ATCC 700755</strain>
    </source>
</reference>
<keyword evidence="1" id="KW-0472">Membrane</keyword>
<feature type="transmembrane region" description="Helical" evidence="1">
    <location>
        <begin position="56"/>
        <end position="81"/>
    </location>
</feature>
<accession>K4IIC7</accession>
<organism evidence="2 3">
    <name type="scientific">Psychroflexus torquis (strain ATCC 700755 / CIP 106069 / ACAM 623)</name>
    <dbReference type="NCBI Taxonomy" id="313595"/>
    <lineage>
        <taxon>Bacteria</taxon>
        <taxon>Pseudomonadati</taxon>
        <taxon>Bacteroidota</taxon>
        <taxon>Flavobacteriia</taxon>
        <taxon>Flavobacteriales</taxon>
        <taxon>Flavobacteriaceae</taxon>
        <taxon>Psychroflexus</taxon>
    </lineage>
</organism>
<dbReference type="HOGENOM" id="CLU_1433389_0_0_10"/>
<sequence>MINKYNFYKELYYHEFQRKDGIDSSIGFPVTLFTLMVAGSFFLIEKIDFKNAFFGLGILNYIITTLMILFIISLIIAMFYLSKTYLNMLGKYNYLPFASELQNREIELEEYYKEFYEEQEYSDKKKRNKIHISKEKAFIDDLVGYYVDYSTHNQEINDKRLKYHYRTRQFLVISLGILLLLTVSILIKL</sequence>
<feature type="transmembrane region" description="Helical" evidence="1">
    <location>
        <begin position="21"/>
        <end position="44"/>
    </location>
</feature>
<evidence type="ECO:0000256" key="1">
    <source>
        <dbReference type="SAM" id="Phobius"/>
    </source>
</evidence>
<proteinExistence type="predicted"/>
<dbReference type="STRING" id="313595.P700755_002844"/>
<keyword evidence="1" id="KW-1133">Transmembrane helix</keyword>
<keyword evidence="1" id="KW-0812">Transmembrane</keyword>
<dbReference type="KEGG" id="ptq:P700755_002844"/>
<evidence type="ECO:0000313" key="2">
    <source>
        <dbReference type="EMBL" id="AFU69558.1"/>
    </source>
</evidence>